<proteinExistence type="predicted"/>
<feature type="region of interest" description="Disordered" evidence="1">
    <location>
        <begin position="117"/>
        <end position="193"/>
    </location>
</feature>
<protein>
    <submittedName>
        <fullName evidence="2">Uncharacterized protein</fullName>
    </submittedName>
</protein>
<feature type="compositionally biased region" description="Polar residues" evidence="1">
    <location>
        <begin position="37"/>
        <end position="52"/>
    </location>
</feature>
<organism evidence="2 3">
    <name type="scientific">Moelleriella libera RCEF 2490</name>
    <dbReference type="NCBI Taxonomy" id="1081109"/>
    <lineage>
        <taxon>Eukaryota</taxon>
        <taxon>Fungi</taxon>
        <taxon>Dikarya</taxon>
        <taxon>Ascomycota</taxon>
        <taxon>Pezizomycotina</taxon>
        <taxon>Sordariomycetes</taxon>
        <taxon>Hypocreomycetidae</taxon>
        <taxon>Hypocreales</taxon>
        <taxon>Clavicipitaceae</taxon>
        <taxon>Moelleriella</taxon>
    </lineage>
</organism>
<dbReference type="PANTHER" id="PTHR42085">
    <property type="entry name" value="F-BOX DOMAIN-CONTAINING PROTEIN"/>
    <property type="match status" value="1"/>
</dbReference>
<sequence length="537" mass="60477">MAASMTASSRLASAQMSDFASHQSALAERNLASEFLSQSTQANDSASLQGTEASAKPAPTLGLEMPSMVAPVPSQKNAGLQRTSVAQDMASKSEFRQRCLAKFEELRQNNDPELRMRSKPLIWKKREMAPPPRIPHPFDDGTGDMDYHRPRKRQSSSSHSRVRTPDSDHAHGSARDSSPEADSLADREPSPSPSILDKLPFEVRLMVFKEVLTVDRHIIVYSGWTMLYKRQDLPILEDLGILLTCRQFYSEAVVILYGHNTFLYRLRDATPRLTDVNQVAELDEDVDSLPDVRSRDPGIQQEEEYPDDDLRSDSGSEYAESSYSEGEAAAAAFPDNQEKRINIEKHRHLFRHIIVEAERNRFTPSKKKLMASVIHVFDKQKHPLLGIHAMTNIHTLTIRVAPDWDAFGGDEGLGRFTFVDFFFPGSSVVQAIQGVNCQFLEVILKTRCMGYVPGPQKANACKLTMDMRQMCILKRIELTGEDGWKRDRVMQCRRAKNVGVVSNALAVLGDHVKSFCETFKAQNSWDPDTWDEADFDE</sequence>
<evidence type="ECO:0000313" key="2">
    <source>
        <dbReference type="EMBL" id="KZZ96496.1"/>
    </source>
</evidence>
<comment type="caution">
    <text evidence="2">The sequence shown here is derived from an EMBL/GenBank/DDBJ whole genome shotgun (WGS) entry which is preliminary data.</text>
</comment>
<gene>
    <name evidence="2" type="ORF">AAL_03725</name>
</gene>
<evidence type="ECO:0000313" key="3">
    <source>
        <dbReference type="Proteomes" id="UP000078544"/>
    </source>
</evidence>
<feature type="compositionally biased region" description="Basic and acidic residues" evidence="1">
    <location>
        <begin position="163"/>
        <end position="189"/>
    </location>
</feature>
<dbReference type="Proteomes" id="UP000078544">
    <property type="component" value="Unassembled WGS sequence"/>
</dbReference>
<dbReference type="OrthoDB" id="5413827at2759"/>
<keyword evidence="3" id="KW-1185">Reference proteome</keyword>
<feature type="compositionally biased region" description="Polar residues" evidence="1">
    <location>
        <begin position="74"/>
        <end position="86"/>
    </location>
</feature>
<dbReference type="EMBL" id="AZGY01000007">
    <property type="protein sequence ID" value="KZZ96496.1"/>
    <property type="molecule type" value="Genomic_DNA"/>
</dbReference>
<dbReference type="InterPro" id="IPR038883">
    <property type="entry name" value="AN11006-like"/>
</dbReference>
<dbReference type="STRING" id="1081109.A0A168CEK7"/>
<name>A0A168CEK7_9HYPO</name>
<accession>A0A168CEK7</accession>
<dbReference type="AlphaFoldDB" id="A0A168CEK7"/>
<feature type="region of interest" description="Disordered" evidence="1">
    <location>
        <begin position="287"/>
        <end position="321"/>
    </location>
</feature>
<reference evidence="2 3" key="1">
    <citation type="journal article" date="2016" name="Genome Biol. Evol.">
        <title>Divergent and convergent evolution of fungal pathogenicity.</title>
        <authorList>
            <person name="Shang Y."/>
            <person name="Xiao G."/>
            <person name="Zheng P."/>
            <person name="Cen K."/>
            <person name="Zhan S."/>
            <person name="Wang C."/>
        </authorList>
    </citation>
    <scope>NUCLEOTIDE SEQUENCE [LARGE SCALE GENOMIC DNA]</scope>
    <source>
        <strain evidence="2 3">RCEF 2490</strain>
    </source>
</reference>
<feature type="region of interest" description="Disordered" evidence="1">
    <location>
        <begin position="1"/>
        <end position="23"/>
    </location>
</feature>
<evidence type="ECO:0000256" key="1">
    <source>
        <dbReference type="SAM" id="MobiDB-lite"/>
    </source>
</evidence>
<feature type="region of interest" description="Disordered" evidence="1">
    <location>
        <begin position="37"/>
        <end position="89"/>
    </location>
</feature>
<dbReference type="PANTHER" id="PTHR42085:SF2">
    <property type="entry name" value="F-BOX DOMAIN-CONTAINING PROTEIN"/>
    <property type="match status" value="1"/>
</dbReference>